<sequence length="221" mass="25671">MAMRILAKSKLLRPENINVIQKLKNLLIIDFEATCEKNFAISTPEIIEFPCVAVNTKNWQIDNVFHHYVKPQINPILSPFCTDLTGIMQETIDNEEHFPVVFEKFQNWLEINGYSNDDSNSSGFVTSGDWDLKVMLPYQCKLDDLIVPDNFKQWIDLKKIFFNANQYYPRSIKDMLRKLNLSHEGRLHSGLSDSMNMLKIIQTLVTNKPTIQFDITSHLCK</sequence>
<dbReference type="PANTHER" id="PTHR23044:SF61">
    <property type="entry name" value="3'-5' EXORIBONUCLEASE 1-RELATED"/>
    <property type="match status" value="1"/>
</dbReference>
<dbReference type="InterPro" id="IPR051274">
    <property type="entry name" value="3-5_Exoribonuclease"/>
</dbReference>
<gene>
    <name evidence="5" type="ORF">PV327_008019</name>
</gene>
<keyword evidence="2" id="KW-0378">Hydrolase</keyword>
<dbReference type="EMBL" id="JAQQBR010000004">
    <property type="protein sequence ID" value="KAK0179206.1"/>
    <property type="molecule type" value="Genomic_DNA"/>
</dbReference>
<dbReference type="InterPro" id="IPR013520">
    <property type="entry name" value="Ribonucl_H"/>
</dbReference>
<reference evidence="5" key="1">
    <citation type="journal article" date="2023" name="bioRxiv">
        <title>Scaffold-level genome assemblies of two parasitoid biocontrol wasps reveal the parthenogenesis mechanism and an associated novel virus.</title>
        <authorList>
            <person name="Inwood S."/>
            <person name="Skelly J."/>
            <person name="Guhlin J."/>
            <person name="Harrop T."/>
            <person name="Goldson S."/>
            <person name="Dearden P."/>
        </authorList>
    </citation>
    <scope>NUCLEOTIDE SEQUENCE</scope>
    <source>
        <strain evidence="5">Lincoln</strain>
        <tissue evidence="5">Whole body</tissue>
    </source>
</reference>
<evidence type="ECO:0000256" key="1">
    <source>
        <dbReference type="ARBA" id="ARBA00022722"/>
    </source>
</evidence>
<dbReference type="GO" id="GO:0000175">
    <property type="term" value="F:3'-5'-RNA exonuclease activity"/>
    <property type="evidence" value="ECO:0007669"/>
    <property type="project" value="InterPro"/>
</dbReference>
<evidence type="ECO:0000313" key="5">
    <source>
        <dbReference type="EMBL" id="KAK0179206.1"/>
    </source>
</evidence>
<evidence type="ECO:0000256" key="3">
    <source>
        <dbReference type="ARBA" id="ARBA00022839"/>
    </source>
</evidence>
<proteinExistence type="predicted"/>
<dbReference type="PANTHER" id="PTHR23044">
    <property type="entry name" value="3'-5' EXONUCLEASE ERI1-RELATED"/>
    <property type="match status" value="1"/>
</dbReference>
<dbReference type="AlphaFoldDB" id="A0AA39G143"/>
<feature type="domain" description="Exonuclease" evidence="4">
    <location>
        <begin position="25"/>
        <end position="210"/>
    </location>
</feature>
<evidence type="ECO:0000256" key="2">
    <source>
        <dbReference type="ARBA" id="ARBA00022801"/>
    </source>
</evidence>
<dbReference type="SUPFAM" id="SSF53098">
    <property type="entry name" value="Ribonuclease H-like"/>
    <property type="match status" value="1"/>
</dbReference>
<keyword evidence="6" id="KW-1185">Reference proteome</keyword>
<evidence type="ECO:0000259" key="4">
    <source>
        <dbReference type="SMART" id="SM00479"/>
    </source>
</evidence>
<dbReference type="GO" id="GO:0003676">
    <property type="term" value="F:nucleic acid binding"/>
    <property type="evidence" value="ECO:0007669"/>
    <property type="project" value="InterPro"/>
</dbReference>
<dbReference type="SMART" id="SM00479">
    <property type="entry name" value="EXOIII"/>
    <property type="match status" value="1"/>
</dbReference>
<dbReference type="Pfam" id="PF00929">
    <property type="entry name" value="RNase_T"/>
    <property type="match status" value="1"/>
</dbReference>
<evidence type="ECO:0000313" key="6">
    <source>
        <dbReference type="Proteomes" id="UP001168972"/>
    </source>
</evidence>
<keyword evidence="1" id="KW-0540">Nuclease</keyword>
<name>A0AA39G143_MICHY</name>
<accession>A0AA39G143</accession>
<dbReference type="InterPro" id="IPR036397">
    <property type="entry name" value="RNaseH_sf"/>
</dbReference>
<reference evidence="5" key="2">
    <citation type="submission" date="2023-03" db="EMBL/GenBank/DDBJ databases">
        <authorList>
            <person name="Inwood S.N."/>
            <person name="Skelly J.G."/>
            <person name="Guhlin J."/>
            <person name="Harrop T.W.R."/>
            <person name="Goldson S.G."/>
            <person name="Dearden P.K."/>
        </authorList>
    </citation>
    <scope>NUCLEOTIDE SEQUENCE</scope>
    <source>
        <strain evidence="5">Lincoln</strain>
        <tissue evidence="5">Whole body</tissue>
    </source>
</reference>
<keyword evidence="3" id="KW-0269">Exonuclease</keyword>
<comment type="caution">
    <text evidence="5">The sequence shown here is derived from an EMBL/GenBank/DDBJ whole genome shotgun (WGS) entry which is preliminary data.</text>
</comment>
<dbReference type="Gene3D" id="3.30.420.10">
    <property type="entry name" value="Ribonuclease H-like superfamily/Ribonuclease H"/>
    <property type="match status" value="1"/>
</dbReference>
<organism evidence="5 6">
    <name type="scientific">Microctonus hyperodae</name>
    <name type="common">Parasitoid wasp</name>
    <dbReference type="NCBI Taxonomy" id="165561"/>
    <lineage>
        <taxon>Eukaryota</taxon>
        <taxon>Metazoa</taxon>
        <taxon>Ecdysozoa</taxon>
        <taxon>Arthropoda</taxon>
        <taxon>Hexapoda</taxon>
        <taxon>Insecta</taxon>
        <taxon>Pterygota</taxon>
        <taxon>Neoptera</taxon>
        <taxon>Endopterygota</taxon>
        <taxon>Hymenoptera</taxon>
        <taxon>Apocrita</taxon>
        <taxon>Ichneumonoidea</taxon>
        <taxon>Braconidae</taxon>
        <taxon>Euphorinae</taxon>
        <taxon>Microctonus</taxon>
    </lineage>
</organism>
<protein>
    <recommendedName>
        <fullName evidence="4">Exonuclease domain-containing protein</fullName>
    </recommendedName>
</protein>
<dbReference type="CDD" id="cd06133">
    <property type="entry name" value="ERI-1_3'hExo_like"/>
    <property type="match status" value="1"/>
</dbReference>
<dbReference type="Proteomes" id="UP001168972">
    <property type="component" value="Unassembled WGS sequence"/>
</dbReference>
<dbReference type="InterPro" id="IPR012337">
    <property type="entry name" value="RNaseH-like_sf"/>
</dbReference>
<dbReference type="InterPro" id="IPR047201">
    <property type="entry name" value="ERI-1_3'hExo-like"/>
</dbReference>